<name>A0A381URH0_9ZZZZ</name>
<gene>
    <name evidence="1" type="ORF">METZ01_LOCUS83619</name>
</gene>
<sequence length="105" mass="11832">MNEIMNEDDVRWIWNRLQGVIKSAEEERGIHPGLVTWSYLRFSTSLHFQRFPDPGVATMMALDILMGTIREHQNEESKEADCTGVVDGIQDEDLAIGTPTGATLQ</sequence>
<protein>
    <submittedName>
        <fullName evidence="1">Uncharacterized protein</fullName>
    </submittedName>
</protein>
<reference evidence="1" key="1">
    <citation type="submission" date="2018-05" db="EMBL/GenBank/DDBJ databases">
        <authorList>
            <person name="Lanie J.A."/>
            <person name="Ng W.-L."/>
            <person name="Kazmierczak K.M."/>
            <person name="Andrzejewski T.M."/>
            <person name="Davidsen T.M."/>
            <person name="Wayne K.J."/>
            <person name="Tettelin H."/>
            <person name="Glass J.I."/>
            <person name="Rusch D."/>
            <person name="Podicherti R."/>
            <person name="Tsui H.-C.T."/>
            <person name="Winkler M.E."/>
        </authorList>
    </citation>
    <scope>NUCLEOTIDE SEQUENCE</scope>
</reference>
<proteinExistence type="predicted"/>
<evidence type="ECO:0000313" key="1">
    <source>
        <dbReference type="EMBL" id="SVA30765.1"/>
    </source>
</evidence>
<accession>A0A381URH0</accession>
<dbReference type="EMBL" id="UINC01006982">
    <property type="protein sequence ID" value="SVA30765.1"/>
    <property type="molecule type" value="Genomic_DNA"/>
</dbReference>
<organism evidence="1">
    <name type="scientific">marine metagenome</name>
    <dbReference type="NCBI Taxonomy" id="408172"/>
    <lineage>
        <taxon>unclassified sequences</taxon>
        <taxon>metagenomes</taxon>
        <taxon>ecological metagenomes</taxon>
    </lineage>
</organism>
<dbReference type="AlphaFoldDB" id="A0A381URH0"/>